<evidence type="ECO:0000259" key="9">
    <source>
        <dbReference type="Pfam" id="PF06808"/>
    </source>
</evidence>
<proteinExistence type="predicted"/>
<keyword evidence="7" id="KW-0813">Transport</keyword>
<evidence type="ECO:0000313" key="10">
    <source>
        <dbReference type="EMBL" id="THV24803.1"/>
    </source>
</evidence>
<feature type="transmembrane region" description="Helical" evidence="8">
    <location>
        <begin position="290"/>
        <end position="312"/>
    </location>
</feature>
<dbReference type="EMBL" id="STGV01000001">
    <property type="protein sequence ID" value="THV24803.1"/>
    <property type="molecule type" value="Genomic_DNA"/>
</dbReference>
<dbReference type="GO" id="GO:0005886">
    <property type="term" value="C:plasma membrane"/>
    <property type="evidence" value="ECO:0007669"/>
    <property type="project" value="UniProtKB-SubCell"/>
</dbReference>
<feature type="transmembrane region" description="Helical" evidence="8">
    <location>
        <begin position="227"/>
        <end position="246"/>
    </location>
</feature>
<evidence type="ECO:0000256" key="3">
    <source>
        <dbReference type="ARBA" id="ARBA00022519"/>
    </source>
</evidence>
<dbReference type="Pfam" id="PF06808">
    <property type="entry name" value="DctM"/>
    <property type="match status" value="1"/>
</dbReference>
<gene>
    <name evidence="10" type="ORF">FAA97_00880</name>
</gene>
<feature type="transmembrane region" description="Helical" evidence="8">
    <location>
        <begin position="332"/>
        <end position="361"/>
    </location>
</feature>
<feature type="transmembrane region" description="Helical" evidence="8">
    <location>
        <begin position="61"/>
        <end position="79"/>
    </location>
</feature>
<organism evidence="10 11">
    <name type="scientific">Peteryoungia ipomoeae</name>
    <dbReference type="NCBI Taxonomy" id="1210932"/>
    <lineage>
        <taxon>Bacteria</taxon>
        <taxon>Pseudomonadati</taxon>
        <taxon>Pseudomonadota</taxon>
        <taxon>Alphaproteobacteria</taxon>
        <taxon>Hyphomicrobiales</taxon>
        <taxon>Rhizobiaceae</taxon>
        <taxon>Peteryoungia</taxon>
    </lineage>
</organism>
<sequence>MSEFLSYEMIALLMFSSMMLSMLTGQRVFATIGFVGVVSAAVLWGNGGFEMGFSAGMKLMKWYPLLTLPMFIYMGYMLSESGIAEDLYKAFHVWFGGMPGGLAVGTIGLMVVISAMNGLSVAGMAIGASIALPELLRRGYDKIMVSGVIQAGSSLGILIPPSVVLVLYGMIARQPVSQLWLAGVFPGLLLATLFCLYIIIRCRLNPALGPALPKEERDMPMREKLKLLRAGILPFLIFFLMMGLFLMGVTSLVESSAIGALSALFAAWYKGRLTKAVWNRVLEQTLGISCMFMWIILAALCFGAVFDGLGAVRAIEKLLVNDIGLTPWQILIMMQLSFLVMGAFLDDTAMLVIVAPLYIPLVGKLDLGVDNALVWYGVLYTITCQIAYMTPPFGYNLFLMRAMAPPEIRLVDIYRSVFPFVAIMLLGMAIIMMFPQIATWLPSQIYLRG</sequence>
<keyword evidence="5 8" id="KW-1133">Transmembrane helix</keyword>
<feature type="transmembrane region" description="Helical" evidence="8">
    <location>
        <begin position="148"/>
        <end position="171"/>
    </location>
</feature>
<name>A0A4S8P447_9HYPH</name>
<dbReference type="Proteomes" id="UP000308828">
    <property type="component" value="Unassembled WGS sequence"/>
</dbReference>
<evidence type="ECO:0000256" key="6">
    <source>
        <dbReference type="ARBA" id="ARBA00023136"/>
    </source>
</evidence>
<accession>A0A4S8P447</accession>
<feature type="transmembrane region" description="Helical" evidence="8">
    <location>
        <begin position="413"/>
        <end position="434"/>
    </location>
</feature>
<evidence type="ECO:0000256" key="4">
    <source>
        <dbReference type="ARBA" id="ARBA00022692"/>
    </source>
</evidence>
<evidence type="ECO:0000313" key="11">
    <source>
        <dbReference type="Proteomes" id="UP000308828"/>
    </source>
</evidence>
<feature type="transmembrane region" description="Helical" evidence="8">
    <location>
        <begin position="28"/>
        <end position="49"/>
    </location>
</feature>
<evidence type="ECO:0000256" key="1">
    <source>
        <dbReference type="ARBA" id="ARBA00004429"/>
    </source>
</evidence>
<feature type="transmembrane region" description="Helical" evidence="8">
    <location>
        <begin position="177"/>
        <end position="200"/>
    </location>
</feature>
<evidence type="ECO:0000256" key="2">
    <source>
        <dbReference type="ARBA" id="ARBA00022475"/>
    </source>
</evidence>
<comment type="function">
    <text evidence="7">Part of the tripartite ATP-independent periplasmic (TRAP) transport system.</text>
</comment>
<feature type="transmembrane region" description="Helical" evidence="8">
    <location>
        <begin position="91"/>
        <end position="113"/>
    </location>
</feature>
<dbReference type="PANTHER" id="PTHR33362:SF5">
    <property type="entry name" value="C4-DICARBOXYLATE TRAP TRANSPORTER LARGE PERMEASE PROTEIN DCTM"/>
    <property type="match status" value="1"/>
</dbReference>
<keyword evidence="11" id="KW-1185">Reference proteome</keyword>
<evidence type="ECO:0000256" key="8">
    <source>
        <dbReference type="SAM" id="Phobius"/>
    </source>
</evidence>
<dbReference type="InterPro" id="IPR004681">
    <property type="entry name" value="TRAP_DctM"/>
</dbReference>
<dbReference type="PANTHER" id="PTHR33362">
    <property type="entry name" value="SIALIC ACID TRAP TRANSPORTER PERMEASE PROTEIN SIAT-RELATED"/>
    <property type="match status" value="1"/>
</dbReference>
<comment type="subcellular location">
    <subcellularLocation>
        <location evidence="1 7">Cell inner membrane</location>
        <topology evidence="1 7">Multi-pass membrane protein</topology>
    </subcellularLocation>
</comment>
<dbReference type="RefSeq" id="WP_136596651.1">
    <property type="nucleotide sequence ID" value="NZ_STGV01000001.1"/>
</dbReference>
<feature type="domain" description="TRAP C4-dicarboxylate transport system permease DctM subunit" evidence="9">
    <location>
        <begin position="17"/>
        <end position="437"/>
    </location>
</feature>
<dbReference type="OrthoDB" id="9783448at2"/>
<feature type="transmembrane region" description="Helical" evidence="8">
    <location>
        <begin position="373"/>
        <end position="393"/>
    </location>
</feature>
<evidence type="ECO:0000256" key="7">
    <source>
        <dbReference type="RuleBase" id="RU369079"/>
    </source>
</evidence>
<keyword evidence="4 8" id="KW-0812">Transmembrane</keyword>
<keyword evidence="3 7" id="KW-0997">Cell inner membrane</keyword>
<dbReference type="GO" id="GO:0022857">
    <property type="term" value="F:transmembrane transporter activity"/>
    <property type="evidence" value="ECO:0007669"/>
    <property type="project" value="UniProtKB-UniRule"/>
</dbReference>
<keyword evidence="6 8" id="KW-0472">Membrane</keyword>
<keyword evidence="2" id="KW-1003">Cell membrane</keyword>
<protein>
    <submittedName>
        <fullName evidence="10">TRAP transporter large permease subunit</fullName>
    </submittedName>
</protein>
<reference evidence="10 11" key="1">
    <citation type="submission" date="2019-04" db="EMBL/GenBank/DDBJ databases">
        <title>Genome sequence of strain shin9-1.</title>
        <authorList>
            <person name="Gao J."/>
            <person name="Sun J."/>
        </authorList>
    </citation>
    <scope>NUCLEOTIDE SEQUENCE [LARGE SCALE GENOMIC DNA]</scope>
    <source>
        <strain evidence="11">shin9-1</strain>
    </source>
</reference>
<comment type="caution">
    <text evidence="10">The sequence shown here is derived from an EMBL/GenBank/DDBJ whole genome shotgun (WGS) entry which is preliminary data.</text>
</comment>
<evidence type="ECO:0000256" key="5">
    <source>
        <dbReference type="ARBA" id="ARBA00022989"/>
    </source>
</evidence>
<dbReference type="AlphaFoldDB" id="A0A4S8P447"/>
<dbReference type="InterPro" id="IPR010656">
    <property type="entry name" value="DctM"/>
</dbReference>